<reference evidence="2 3" key="1">
    <citation type="journal article" date="2021" name="Sci. Rep.">
        <title>The genome of the diatom Chaetoceros tenuissimus carries an ancient integrated fragment of an extant virus.</title>
        <authorList>
            <person name="Hongo Y."/>
            <person name="Kimura K."/>
            <person name="Takaki Y."/>
            <person name="Yoshida Y."/>
            <person name="Baba S."/>
            <person name="Kobayashi G."/>
            <person name="Nagasaki K."/>
            <person name="Hano T."/>
            <person name="Tomaru Y."/>
        </authorList>
    </citation>
    <scope>NUCLEOTIDE SEQUENCE [LARGE SCALE GENOMIC DNA]</scope>
    <source>
        <strain evidence="2 3">NIES-3715</strain>
    </source>
</reference>
<evidence type="ECO:0000313" key="3">
    <source>
        <dbReference type="Proteomes" id="UP001054902"/>
    </source>
</evidence>
<dbReference type="AlphaFoldDB" id="A0AAD3D7D7"/>
<feature type="transmembrane region" description="Helical" evidence="1">
    <location>
        <begin position="82"/>
        <end position="104"/>
    </location>
</feature>
<keyword evidence="1" id="KW-0472">Membrane</keyword>
<sequence>MRHAVPALLVYSWLTWVFRPQKDLGIVVEDIATAATVGSCSPGQRIPLVAFDGACKADTSVCKIIATYACPVLGGKMESPTVGLGLTGTILMVILLFTRLALLSLLEPEVLVYLILVMMHEELQSSTFKQGCRYRYKVKLVTRLLLSSHYCMLISSMLPKLSLLISFTGFMVDNGNLLDSRSALVLMTSYIENATGVDALFTGLTPSLCHIFLFLFIFY</sequence>
<feature type="transmembrane region" description="Helical" evidence="1">
    <location>
        <begin position="199"/>
        <end position="218"/>
    </location>
</feature>
<protein>
    <submittedName>
        <fullName evidence="2">Uncharacterized protein</fullName>
    </submittedName>
</protein>
<comment type="caution">
    <text evidence="2">The sequence shown here is derived from an EMBL/GenBank/DDBJ whole genome shotgun (WGS) entry which is preliminary data.</text>
</comment>
<feature type="transmembrane region" description="Helical" evidence="1">
    <location>
        <begin position="149"/>
        <end position="172"/>
    </location>
</feature>
<name>A0AAD3D7D7_9STRA</name>
<evidence type="ECO:0000313" key="2">
    <source>
        <dbReference type="EMBL" id="GFH59201.1"/>
    </source>
</evidence>
<accession>A0AAD3D7D7</accession>
<dbReference type="EMBL" id="BLLK01000062">
    <property type="protein sequence ID" value="GFH59201.1"/>
    <property type="molecule type" value="Genomic_DNA"/>
</dbReference>
<gene>
    <name evidence="2" type="ORF">CTEN210_15677</name>
</gene>
<keyword evidence="1" id="KW-1133">Transmembrane helix</keyword>
<keyword evidence="1" id="KW-0812">Transmembrane</keyword>
<dbReference type="Proteomes" id="UP001054902">
    <property type="component" value="Unassembled WGS sequence"/>
</dbReference>
<keyword evidence="3" id="KW-1185">Reference proteome</keyword>
<evidence type="ECO:0000256" key="1">
    <source>
        <dbReference type="SAM" id="Phobius"/>
    </source>
</evidence>
<organism evidence="2 3">
    <name type="scientific">Chaetoceros tenuissimus</name>
    <dbReference type="NCBI Taxonomy" id="426638"/>
    <lineage>
        <taxon>Eukaryota</taxon>
        <taxon>Sar</taxon>
        <taxon>Stramenopiles</taxon>
        <taxon>Ochrophyta</taxon>
        <taxon>Bacillariophyta</taxon>
        <taxon>Coscinodiscophyceae</taxon>
        <taxon>Chaetocerotophycidae</taxon>
        <taxon>Chaetocerotales</taxon>
        <taxon>Chaetocerotaceae</taxon>
        <taxon>Chaetoceros</taxon>
    </lineage>
</organism>
<proteinExistence type="predicted"/>